<evidence type="ECO:0008006" key="3">
    <source>
        <dbReference type="Google" id="ProtNLM"/>
    </source>
</evidence>
<dbReference type="AlphaFoldDB" id="A0A4Y2FMY9"/>
<dbReference type="EMBL" id="BGPR01001007">
    <property type="protein sequence ID" value="GBM42840.1"/>
    <property type="molecule type" value="Genomic_DNA"/>
</dbReference>
<evidence type="ECO:0000313" key="2">
    <source>
        <dbReference type="Proteomes" id="UP000499080"/>
    </source>
</evidence>
<reference evidence="1 2" key="1">
    <citation type="journal article" date="2019" name="Sci. Rep.">
        <title>Orb-weaving spider Araneus ventricosus genome elucidates the spidroin gene catalogue.</title>
        <authorList>
            <person name="Kono N."/>
            <person name="Nakamura H."/>
            <person name="Ohtoshi R."/>
            <person name="Moran D.A.P."/>
            <person name="Shinohara A."/>
            <person name="Yoshida Y."/>
            <person name="Fujiwara M."/>
            <person name="Mori M."/>
            <person name="Tomita M."/>
            <person name="Arakawa K."/>
        </authorList>
    </citation>
    <scope>NUCLEOTIDE SEQUENCE [LARGE SCALE GENOMIC DNA]</scope>
</reference>
<proteinExistence type="predicted"/>
<dbReference type="Proteomes" id="UP000499080">
    <property type="component" value="Unassembled WGS sequence"/>
</dbReference>
<sequence>MAANPEQIVKIDVDDTSNGHNIHYSFNMRSLAMTESWPLIQDYTTNCPVLPTSWTLAITYKQIPETGEVSCFVTLTRIDLASASVEATVSISILDKEKHFVRYPRPICSSQMLTTETIQGTFEDSRDPGLKNYVLSLEFILRITVLIRSCHLTENFDRQKYFSSNVKDKRRSKK</sequence>
<protein>
    <recommendedName>
        <fullName evidence="3">MATH domain-containing protein</fullName>
    </recommendedName>
</protein>
<gene>
    <name evidence="1" type="ORF">AVEN_161598_1</name>
</gene>
<organism evidence="1 2">
    <name type="scientific">Araneus ventricosus</name>
    <name type="common">Orbweaver spider</name>
    <name type="synonym">Epeira ventricosa</name>
    <dbReference type="NCBI Taxonomy" id="182803"/>
    <lineage>
        <taxon>Eukaryota</taxon>
        <taxon>Metazoa</taxon>
        <taxon>Ecdysozoa</taxon>
        <taxon>Arthropoda</taxon>
        <taxon>Chelicerata</taxon>
        <taxon>Arachnida</taxon>
        <taxon>Araneae</taxon>
        <taxon>Araneomorphae</taxon>
        <taxon>Entelegynae</taxon>
        <taxon>Araneoidea</taxon>
        <taxon>Araneidae</taxon>
        <taxon>Araneus</taxon>
    </lineage>
</organism>
<keyword evidence="2" id="KW-1185">Reference proteome</keyword>
<comment type="caution">
    <text evidence="1">The sequence shown here is derived from an EMBL/GenBank/DDBJ whole genome shotgun (WGS) entry which is preliminary data.</text>
</comment>
<accession>A0A4Y2FMY9</accession>
<evidence type="ECO:0000313" key="1">
    <source>
        <dbReference type="EMBL" id="GBM42840.1"/>
    </source>
</evidence>
<name>A0A4Y2FMY9_ARAVE</name>